<dbReference type="PIRSF" id="PIRSF006157">
    <property type="entry name" value="Doxgns_DODA"/>
    <property type="match status" value="1"/>
</dbReference>
<protein>
    <submittedName>
        <fullName evidence="7">Dioxygenase</fullName>
    </submittedName>
</protein>
<evidence type="ECO:0000256" key="2">
    <source>
        <dbReference type="ARBA" id="ARBA00007581"/>
    </source>
</evidence>
<dbReference type="Gene3D" id="3.40.830.10">
    <property type="entry name" value="LigB-like"/>
    <property type="match status" value="1"/>
</dbReference>
<comment type="similarity">
    <text evidence="2">Belongs to the DODA-type extradiol aromatic ring-opening dioxygenase family.</text>
</comment>
<evidence type="ECO:0000313" key="7">
    <source>
        <dbReference type="EMBL" id="MDN4122239.1"/>
    </source>
</evidence>
<feature type="domain" description="Extradiol ring-cleavage dioxygenase class III enzyme subunit B" evidence="6">
    <location>
        <begin position="41"/>
        <end position="270"/>
    </location>
</feature>
<keyword evidence="5" id="KW-0560">Oxidoreductase</keyword>
<dbReference type="GO" id="GO:0051213">
    <property type="term" value="F:dioxygenase activity"/>
    <property type="evidence" value="ECO:0007669"/>
    <property type="project" value="UniProtKB-KW"/>
</dbReference>
<name>A0ABT8ELR7_9BURK</name>
<sequence length="272" mass="30259">MSSTVLLPTYFISHGGGPWPWIAEAQAMYAPLRAALASIPEQLSTPPKAILMVSAHWEAEQEPLLVMAADQPSMLYDYYGFPPHTYQLSYPATGLPVLAQEVQALLTTAGIPAVLDYERDFDHGAFVPAYCMYPEAQIPMLQLSIHSDYDPQKHINIGQALRPLREQGVLIIGSGLSYHNLRNMGPGGVQPSAQFDRWLHETLGNHEHPEQRLEALRQWEQAPSARIAHPREDHLIPLMVAIGAAQEAVAHRFHHETQAFGGLTVSSYRFDN</sequence>
<organism evidence="7 8">
    <name type="scientific">Alcaligenes endophyticus</name>
    <dbReference type="NCBI Taxonomy" id="1929088"/>
    <lineage>
        <taxon>Bacteria</taxon>
        <taxon>Pseudomonadati</taxon>
        <taxon>Pseudomonadota</taxon>
        <taxon>Betaproteobacteria</taxon>
        <taxon>Burkholderiales</taxon>
        <taxon>Alcaligenaceae</taxon>
        <taxon>Alcaligenes</taxon>
    </lineage>
</organism>
<keyword evidence="7" id="KW-0223">Dioxygenase</keyword>
<dbReference type="Pfam" id="PF02900">
    <property type="entry name" value="LigB"/>
    <property type="match status" value="1"/>
</dbReference>
<dbReference type="InterPro" id="IPR004183">
    <property type="entry name" value="Xdiol_dOase_suB"/>
</dbReference>
<gene>
    <name evidence="7" type="ORF">LMS43_13175</name>
</gene>
<keyword evidence="8" id="KW-1185">Reference proteome</keyword>
<keyword evidence="4" id="KW-0862">Zinc</keyword>
<dbReference type="CDD" id="cd07363">
    <property type="entry name" value="45_DOPA_Dioxygenase"/>
    <property type="match status" value="1"/>
</dbReference>
<comment type="cofactor">
    <cofactor evidence="1">
        <name>Zn(2+)</name>
        <dbReference type="ChEBI" id="CHEBI:29105"/>
    </cofactor>
</comment>
<keyword evidence="3" id="KW-0479">Metal-binding</keyword>
<evidence type="ECO:0000256" key="3">
    <source>
        <dbReference type="ARBA" id="ARBA00022723"/>
    </source>
</evidence>
<dbReference type="SUPFAM" id="SSF53213">
    <property type="entry name" value="LigB-like"/>
    <property type="match status" value="1"/>
</dbReference>
<dbReference type="InterPro" id="IPR014436">
    <property type="entry name" value="Extradiol_dOase_DODA"/>
</dbReference>
<dbReference type="EMBL" id="JAJHNU010000004">
    <property type="protein sequence ID" value="MDN4122239.1"/>
    <property type="molecule type" value="Genomic_DNA"/>
</dbReference>
<evidence type="ECO:0000259" key="6">
    <source>
        <dbReference type="Pfam" id="PF02900"/>
    </source>
</evidence>
<evidence type="ECO:0000256" key="1">
    <source>
        <dbReference type="ARBA" id="ARBA00001947"/>
    </source>
</evidence>
<dbReference type="RefSeq" id="WP_266123534.1">
    <property type="nucleotide sequence ID" value="NZ_JAJHNU010000004.1"/>
</dbReference>
<dbReference type="Proteomes" id="UP001168613">
    <property type="component" value="Unassembled WGS sequence"/>
</dbReference>
<evidence type="ECO:0000313" key="8">
    <source>
        <dbReference type="Proteomes" id="UP001168613"/>
    </source>
</evidence>
<dbReference type="PANTHER" id="PTHR30096">
    <property type="entry name" value="4,5-DOPA DIOXYGENASE EXTRADIOL-LIKE PROTEIN"/>
    <property type="match status" value="1"/>
</dbReference>
<evidence type="ECO:0000256" key="5">
    <source>
        <dbReference type="ARBA" id="ARBA00023002"/>
    </source>
</evidence>
<dbReference type="PANTHER" id="PTHR30096:SF0">
    <property type="entry name" value="4,5-DOPA DIOXYGENASE EXTRADIOL-LIKE PROTEIN"/>
    <property type="match status" value="1"/>
</dbReference>
<proteinExistence type="inferred from homology"/>
<evidence type="ECO:0000256" key="4">
    <source>
        <dbReference type="ARBA" id="ARBA00022833"/>
    </source>
</evidence>
<reference evidence="7" key="1">
    <citation type="submission" date="2021-11" db="EMBL/GenBank/DDBJ databases">
        <title>Draft genome sequence of Alcaligenes endophyticus type strain CCUG 75668T.</title>
        <authorList>
            <person name="Salva-Serra F."/>
            <person name="Duran R.E."/>
            <person name="Seeger M."/>
            <person name="Moore E.R.B."/>
            <person name="Jaen-Luchoro D."/>
        </authorList>
    </citation>
    <scope>NUCLEOTIDE SEQUENCE</scope>
    <source>
        <strain evidence="7">CCUG 75668</strain>
    </source>
</reference>
<comment type="caution">
    <text evidence="7">The sequence shown here is derived from an EMBL/GenBank/DDBJ whole genome shotgun (WGS) entry which is preliminary data.</text>
</comment>
<accession>A0ABT8ELR7</accession>